<feature type="region of interest" description="Disordered" evidence="1">
    <location>
        <begin position="158"/>
        <end position="178"/>
    </location>
</feature>
<dbReference type="PANTHER" id="PTHR42085:SF8">
    <property type="entry name" value="F-BOX DOMAIN-CONTAINING PROTEIN"/>
    <property type="match status" value="1"/>
</dbReference>
<dbReference type="OrthoDB" id="5397846at2759"/>
<name>A0A7C8MNA9_9PLEO</name>
<feature type="region of interest" description="Disordered" evidence="1">
    <location>
        <begin position="1"/>
        <end position="77"/>
    </location>
</feature>
<feature type="domain" description="DUF7730" evidence="2">
    <location>
        <begin position="90"/>
        <end position="235"/>
    </location>
</feature>
<keyword evidence="4" id="KW-1185">Reference proteome</keyword>
<accession>A0A7C8MNA9</accession>
<proteinExistence type="predicted"/>
<evidence type="ECO:0000256" key="1">
    <source>
        <dbReference type="SAM" id="MobiDB-lite"/>
    </source>
</evidence>
<dbReference type="Proteomes" id="UP000481861">
    <property type="component" value="Unassembled WGS sequence"/>
</dbReference>
<dbReference type="PANTHER" id="PTHR42085">
    <property type="entry name" value="F-BOX DOMAIN-CONTAINING PROTEIN"/>
    <property type="match status" value="1"/>
</dbReference>
<evidence type="ECO:0000313" key="4">
    <source>
        <dbReference type="Proteomes" id="UP000481861"/>
    </source>
</evidence>
<evidence type="ECO:0000259" key="2">
    <source>
        <dbReference type="Pfam" id="PF24864"/>
    </source>
</evidence>
<reference evidence="3 4" key="1">
    <citation type="submission" date="2020-01" db="EMBL/GenBank/DDBJ databases">
        <authorList>
            <consortium name="DOE Joint Genome Institute"/>
            <person name="Haridas S."/>
            <person name="Albert R."/>
            <person name="Binder M."/>
            <person name="Bloem J."/>
            <person name="Labutti K."/>
            <person name="Salamov A."/>
            <person name="Andreopoulos B."/>
            <person name="Baker S.E."/>
            <person name="Barry K."/>
            <person name="Bills G."/>
            <person name="Bluhm B.H."/>
            <person name="Cannon C."/>
            <person name="Castanera R."/>
            <person name="Culley D.E."/>
            <person name="Daum C."/>
            <person name="Ezra D."/>
            <person name="Gonzalez J.B."/>
            <person name="Henrissat B."/>
            <person name="Kuo A."/>
            <person name="Liang C."/>
            <person name="Lipzen A."/>
            <person name="Lutzoni F."/>
            <person name="Magnuson J."/>
            <person name="Mondo S."/>
            <person name="Nolan M."/>
            <person name="Ohm R."/>
            <person name="Pangilinan J."/>
            <person name="Park H.-J.H."/>
            <person name="Ramirez L."/>
            <person name="Alfaro M."/>
            <person name="Sun H."/>
            <person name="Tritt A."/>
            <person name="Yoshinaga Y."/>
            <person name="Zwiers L.-H.L."/>
            <person name="Turgeon B.G."/>
            <person name="Goodwin S.B."/>
            <person name="Spatafora J.W."/>
            <person name="Crous P.W."/>
            <person name="Grigoriev I.V."/>
        </authorList>
    </citation>
    <scope>NUCLEOTIDE SEQUENCE [LARGE SCALE GENOMIC DNA]</scope>
    <source>
        <strain evidence="3 4">CBS 611.86</strain>
    </source>
</reference>
<sequence length="364" mass="41036">MDSHLPVSSGASQAADKASGPTSSTPARYPKRKRVEVNYYSSGDGSDGMTDTDSESDSESESEAESVPVKRRRIRPVSNKPLPKRKIFPFLTLPAELRNRIYEECLPATTIEADDADAEPTIWLRAKQRSYRRGVEFMPTVTQNEIENGFNTRIRRGTGRGKSCWRGAKATPPRADNTTPPHSLNILAVCQQIYTEAAPMLYARRFVFTDPDALFAYATLLTPRTAAQLRHISLSNYSHSRSRKNRGFAAFAMLAAKGATQLLSLRIDCALGYFHTWSAWRRRGGIDRQQPVPKRVARKVFRDACVWLDAMGARGVEVLAVAEQNFESWMGQRIPNDGIGEEEWWERGQEMYRAELRKLMESGR</sequence>
<dbReference type="AlphaFoldDB" id="A0A7C8MNA9"/>
<evidence type="ECO:0000313" key="3">
    <source>
        <dbReference type="EMBL" id="KAF2871025.1"/>
    </source>
</evidence>
<feature type="compositionally biased region" description="Acidic residues" evidence="1">
    <location>
        <begin position="50"/>
        <end position="64"/>
    </location>
</feature>
<dbReference type="EMBL" id="JAADJZ010000012">
    <property type="protein sequence ID" value="KAF2871025.1"/>
    <property type="molecule type" value="Genomic_DNA"/>
</dbReference>
<organism evidence="3 4">
    <name type="scientific">Massariosphaeria phaeospora</name>
    <dbReference type="NCBI Taxonomy" id="100035"/>
    <lineage>
        <taxon>Eukaryota</taxon>
        <taxon>Fungi</taxon>
        <taxon>Dikarya</taxon>
        <taxon>Ascomycota</taxon>
        <taxon>Pezizomycotina</taxon>
        <taxon>Dothideomycetes</taxon>
        <taxon>Pleosporomycetidae</taxon>
        <taxon>Pleosporales</taxon>
        <taxon>Pleosporales incertae sedis</taxon>
        <taxon>Massariosphaeria</taxon>
    </lineage>
</organism>
<dbReference type="InterPro" id="IPR056632">
    <property type="entry name" value="DUF7730"/>
</dbReference>
<dbReference type="Pfam" id="PF24864">
    <property type="entry name" value="DUF7730"/>
    <property type="match status" value="1"/>
</dbReference>
<gene>
    <name evidence="3" type="ORF">BDV95DRAFT_52681</name>
</gene>
<protein>
    <recommendedName>
        <fullName evidence="2">DUF7730 domain-containing protein</fullName>
    </recommendedName>
</protein>
<comment type="caution">
    <text evidence="3">The sequence shown here is derived from an EMBL/GenBank/DDBJ whole genome shotgun (WGS) entry which is preliminary data.</text>
</comment>
<dbReference type="InterPro" id="IPR038883">
    <property type="entry name" value="AN11006-like"/>
</dbReference>